<dbReference type="GO" id="GO:0043652">
    <property type="term" value="P:engulfment of apoptotic cell"/>
    <property type="evidence" value="ECO:0007669"/>
    <property type="project" value="TreeGrafter"/>
</dbReference>
<organism evidence="9 10">
    <name type="scientific">Petromyzon marinus</name>
    <name type="common">Sea lamprey</name>
    <dbReference type="NCBI Taxonomy" id="7757"/>
    <lineage>
        <taxon>Eukaryota</taxon>
        <taxon>Metazoa</taxon>
        <taxon>Chordata</taxon>
        <taxon>Craniata</taxon>
        <taxon>Vertebrata</taxon>
        <taxon>Cyclostomata</taxon>
        <taxon>Hyperoartia</taxon>
        <taxon>Petromyzontiformes</taxon>
        <taxon>Petromyzontidae</taxon>
        <taxon>Petromyzon</taxon>
    </lineage>
</organism>
<keyword evidence="9" id="KW-1185">Reference proteome</keyword>
<proteinExistence type="inferred from homology"/>
<dbReference type="Proteomes" id="UP001318040">
    <property type="component" value="Chromosome 3"/>
</dbReference>
<dbReference type="GO" id="GO:0070782">
    <property type="term" value="P:phosphatidylserine exposure on apoptotic cell surface"/>
    <property type="evidence" value="ECO:0007669"/>
    <property type="project" value="TreeGrafter"/>
</dbReference>
<protein>
    <recommendedName>
        <fullName evidence="7">XK-related protein</fullName>
    </recommendedName>
</protein>
<dbReference type="Pfam" id="PF09815">
    <property type="entry name" value="XK-related"/>
    <property type="match status" value="1"/>
</dbReference>
<evidence type="ECO:0000256" key="2">
    <source>
        <dbReference type="ARBA" id="ARBA00008789"/>
    </source>
</evidence>
<dbReference type="RefSeq" id="XP_032836517.1">
    <property type="nucleotide sequence ID" value="XM_032980626.1"/>
</dbReference>
<dbReference type="PANTHER" id="PTHR16024:SF6">
    <property type="entry name" value="XK-RELATED PROTEIN"/>
    <property type="match status" value="1"/>
</dbReference>
<feature type="transmembrane region" description="Helical" evidence="7">
    <location>
        <begin position="277"/>
        <end position="296"/>
    </location>
</feature>
<feature type="transmembrane region" description="Helical" evidence="7">
    <location>
        <begin position="405"/>
        <end position="423"/>
    </location>
</feature>
<feature type="transmembrane region" description="Helical" evidence="7">
    <location>
        <begin position="316"/>
        <end position="338"/>
    </location>
</feature>
<evidence type="ECO:0000256" key="4">
    <source>
        <dbReference type="ARBA" id="ARBA00022692"/>
    </source>
</evidence>
<keyword evidence="6 7" id="KW-0472">Membrane</keyword>
<feature type="region of interest" description="Disordered" evidence="8">
    <location>
        <begin position="509"/>
        <end position="552"/>
    </location>
</feature>
<evidence type="ECO:0000256" key="8">
    <source>
        <dbReference type="SAM" id="MobiDB-lite"/>
    </source>
</evidence>
<evidence type="ECO:0000256" key="1">
    <source>
        <dbReference type="ARBA" id="ARBA00004651"/>
    </source>
</evidence>
<evidence type="ECO:0000313" key="9">
    <source>
        <dbReference type="Proteomes" id="UP001318040"/>
    </source>
</evidence>
<dbReference type="GO" id="GO:1902742">
    <property type="term" value="P:apoptotic process involved in development"/>
    <property type="evidence" value="ECO:0007669"/>
    <property type="project" value="TreeGrafter"/>
</dbReference>
<feature type="region of interest" description="Disordered" evidence="8">
    <location>
        <begin position="621"/>
        <end position="651"/>
    </location>
</feature>
<keyword evidence="5 7" id="KW-1133">Transmembrane helix</keyword>
<feature type="compositionally biased region" description="Low complexity" evidence="8">
    <location>
        <begin position="510"/>
        <end position="520"/>
    </location>
</feature>
<dbReference type="InterPro" id="IPR050895">
    <property type="entry name" value="XK-related_scramblase"/>
</dbReference>
<accession>A0AAJ7UHR9</accession>
<feature type="transmembrane region" description="Helical" evidence="7">
    <location>
        <begin position="435"/>
        <end position="455"/>
    </location>
</feature>
<keyword evidence="4 7" id="KW-0812">Transmembrane</keyword>
<evidence type="ECO:0000313" key="10">
    <source>
        <dbReference type="RefSeq" id="XP_032836517.1"/>
    </source>
</evidence>
<reference evidence="10" key="1">
    <citation type="submission" date="2025-08" db="UniProtKB">
        <authorList>
            <consortium name="RefSeq"/>
        </authorList>
    </citation>
    <scope>IDENTIFICATION</scope>
    <source>
        <tissue evidence="10">Sperm</tissue>
    </source>
</reference>
<gene>
    <name evidence="10" type="primary">LOC116958132</name>
</gene>
<dbReference type="InterPro" id="IPR018629">
    <property type="entry name" value="XK-rel"/>
</dbReference>
<comment type="similarity">
    <text evidence="2 7">Belongs to the XK family.</text>
</comment>
<dbReference type="PANTHER" id="PTHR16024">
    <property type="entry name" value="XK-RELATED PROTEIN"/>
    <property type="match status" value="1"/>
</dbReference>
<feature type="compositionally biased region" description="Low complexity" evidence="8">
    <location>
        <begin position="541"/>
        <end position="552"/>
    </location>
</feature>
<feature type="transmembrane region" description="Helical" evidence="7">
    <location>
        <begin position="344"/>
        <end position="364"/>
    </location>
</feature>
<dbReference type="KEGG" id="pmrn:116958132"/>
<evidence type="ECO:0000256" key="3">
    <source>
        <dbReference type="ARBA" id="ARBA00022475"/>
    </source>
</evidence>
<dbReference type="AlphaFoldDB" id="A0AAJ7UHR9"/>
<evidence type="ECO:0000256" key="5">
    <source>
        <dbReference type="ARBA" id="ARBA00022989"/>
    </source>
</evidence>
<feature type="transmembrane region" description="Helical" evidence="7">
    <location>
        <begin position="125"/>
        <end position="149"/>
    </location>
</feature>
<dbReference type="GO" id="GO:0005886">
    <property type="term" value="C:plasma membrane"/>
    <property type="evidence" value="ECO:0007669"/>
    <property type="project" value="UniProtKB-SubCell"/>
</dbReference>
<evidence type="ECO:0000256" key="6">
    <source>
        <dbReference type="ARBA" id="ARBA00023136"/>
    </source>
</evidence>
<name>A0AAJ7UHR9_PETMA</name>
<comment type="subcellular location">
    <subcellularLocation>
        <location evidence="1">Cell membrane</location>
        <topology evidence="1">Multi-pass membrane protein</topology>
    </subcellularLocation>
    <subcellularLocation>
        <location evidence="7">Membrane</location>
        <topology evidence="7">Multi-pass membrane protein</topology>
    </subcellularLocation>
</comment>
<evidence type="ECO:0000256" key="7">
    <source>
        <dbReference type="RuleBase" id="RU910716"/>
    </source>
</evidence>
<keyword evidence="3" id="KW-1003">Cell membrane</keyword>
<sequence>MIDHLPLTMAAKSDGLAVPCPPNTDPGALALSVVLPADPAAAEAAAGPAPARTDKAEGGAHGAHGAGPAGCCGCCAPRSGLPPSPVPYSAADLAWGLCGLLTLLLDAGTDAWLSAEYLASRQYWWFGLTLFFALAPSLVVQAFSLRWFAQDFRLGATGSATAATAGRCGAPPPPPPLTTASASAGTASAGERCYRGLVWVFQSVVHLLQLGLAWRYVSVAYLGVRSRGEAPCRRRLRWALLYATADASMLRLLLAFLQSAPQLVLQLCVMVQRSRATLVPGVCVCSSLASLAWSVAAYHKTLRDSRDDKLPLGYRAAAAVALWHLLTAASRALAFALFASVFQLYFGVFLVLHWCLVTFWVVHAGTEFCASKWEEILCDLVAGVAGTFCWVSVKGGPSRCRLAAFHALALAENAALALLWWFYRDRRLTDAYAAPALALVFGSFAAGLGFMLAYYGCLHPSRPCAAGRAGDAGEKGKCAAAADDGGVAEPARTNCCLCCRDSGGGGAGARPGSSASPVPANGSAVGAPNPRAAPQTPQSNASARAGTGATTTPVLTRAGGAPPAVGPAGPTLLVLLDTCGSAGPIFQVRAASRPPSAYWPVLHGASGVGVGVGAGGGVSVSGVGGGGSPHTPSRRAGHGGGRGPSRSGPVIRIDMPRRRYPAWDAHVVDRRLRRSIRVLERATPGVVAVRYQGDAAAYELAEYETTV</sequence>